<dbReference type="NCBIfam" id="TIGR03092">
    <property type="entry name" value="SASP_sspI"/>
    <property type="match status" value="1"/>
</dbReference>
<proteinExistence type="evidence at transcript level"/>
<name>A0A927GR29_9BACL</name>
<dbReference type="Pfam" id="PF14098">
    <property type="entry name" value="SSPI"/>
    <property type="match status" value="1"/>
</dbReference>
<dbReference type="GO" id="GO:0030436">
    <property type="term" value="P:asexual sporulation"/>
    <property type="evidence" value="ECO:0007669"/>
    <property type="project" value="UniProtKB-UniRule"/>
</dbReference>
<accession>A0A927GR29</accession>
<dbReference type="Proteomes" id="UP000621560">
    <property type="component" value="Unassembled WGS sequence"/>
</dbReference>
<organism evidence="3 4">
    <name type="scientific">Paenibacillus sabuli</name>
    <dbReference type="NCBI Taxonomy" id="2772509"/>
    <lineage>
        <taxon>Bacteria</taxon>
        <taxon>Bacillati</taxon>
        <taxon>Bacillota</taxon>
        <taxon>Bacilli</taxon>
        <taxon>Bacillales</taxon>
        <taxon>Paenibacillaceae</taxon>
        <taxon>Paenibacillus</taxon>
    </lineage>
</organism>
<dbReference type="HAMAP" id="MF_00669">
    <property type="entry name" value="SspI"/>
    <property type="match status" value="1"/>
</dbReference>
<comment type="subcellular location">
    <subcellularLocation>
        <location evidence="2">Spore core</location>
    </subcellularLocation>
</comment>
<keyword evidence="4" id="KW-1185">Reference proteome</keyword>
<sequence>MDNLDLRQAIKQRVHNKPGNELTEVIEDSIDSDERALPGLGVLFELIWQGSDAAARQSMVATLHQQLSGAGAR</sequence>
<evidence type="ECO:0000313" key="4">
    <source>
        <dbReference type="Proteomes" id="UP000621560"/>
    </source>
</evidence>
<dbReference type="AlphaFoldDB" id="A0A927GR29"/>
<keyword evidence="1 2" id="KW-0749">Sporulation</keyword>
<comment type="similarity">
    <text evidence="2">Belongs to the SspI family.</text>
</comment>
<dbReference type="RefSeq" id="WP_190914978.1">
    <property type="nucleotide sequence ID" value="NZ_JACXIZ010000010.1"/>
</dbReference>
<gene>
    <name evidence="2 3" type="primary">sspI</name>
    <name evidence="3" type="ORF">IDH44_04130</name>
</gene>
<reference evidence="3" key="1">
    <citation type="submission" date="2020-09" db="EMBL/GenBank/DDBJ databases">
        <title>A novel bacterium of genus Paenibacillus, isolated from South China Sea.</title>
        <authorList>
            <person name="Huang H."/>
            <person name="Mo K."/>
            <person name="Hu Y."/>
        </authorList>
    </citation>
    <scope>NUCLEOTIDE SEQUENCE</scope>
    <source>
        <strain evidence="3">IB182496</strain>
    </source>
</reference>
<comment type="caution">
    <text evidence="3">The sequence shown here is derived from an EMBL/GenBank/DDBJ whole genome shotgun (WGS) entry which is preliminary data.</text>
</comment>
<evidence type="ECO:0000313" key="3">
    <source>
        <dbReference type="EMBL" id="MBD2844367.1"/>
    </source>
</evidence>
<evidence type="ECO:0000256" key="2">
    <source>
        <dbReference type="HAMAP-Rule" id="MF_00669"/>
    </source>
</evidence>
<evidence type="ECO:0000256" key="1">
    <source>
        <dbReference type="ARBA" id="ARBA00022969"/>
    </source>
</evidence>
<dbReference type="GO" id="GO:0030435">
    <property type="term" value="P:sporulation resulting in formation of a cellular spore"/>
    <property type="evidence" value="ECO:0007669"/>
    <property type="project" value="UniProtKB-KW"/>
</dbReference>
<comment type="induction">
    <text evidence="2">Expressed only in the forespore compartment of sporulating cells.</text>
</comment>
<protein>
    <recommendedName>
        <fullName evidence="2">Small, acid-soluble spore protein I</fullName>
        <shortName evidence="2">SASP I</shortName>
    </recommendedName>
</protein>
<dbReference type="InterPro" id="IPR017525">
    <property type="entry name" value="SspI"/>
</dbReference>
<dbReference type="EMBL" id="JACXIZ010000010">
    <property type="protein sequence ID" value="MBD2844367.1"/>
    <property type="molecule type" value="Genomic_DNA"/>
</dbReference>